<dbReference type="PANTHER" id="PTHR30273">
    <property type="entry name" value="PERIPLASMIC SIGNAL SENSOR AND SIGMA FACTOR ACTIVATOR FECR-RELATED"/>
    <property type="match status" value="1"/>
</dbReference>
<feature type="domain" description="FecR protein" evidence="2">
    <location>
        <begin position="112"/>
        <end position="207"/>
    </location>
</feature>
<gene>
    <name evidence="4" type="ORF">K1Y79_07095</name>
</gene>
<feature type="transmembrane region" description="Helical" evidence="1">
    <location>
        <begin position="79"/>
        <end position="98"/>
    </location>
</feature>
<proteinExistence type="predicted"/>
<dbReference type="InterPro" id="IPR006860">
    <property type="entry name" value="FecR"/>
</dbReference>
<evidence type="ECO:0000259" key="3">
    <source>
        <dbReference type="Pfam" id="PF16344"/>
    </source>
</evidence>
<dbReference type="SUPFAM" id="SSF69279">
    <property type="entry name" value="Phage tail proteins"/>
    <property type="match status" value="1"/>
</dbReference>
<organism evidence="4 5">
    <name type="scientific">Chitinophaga rhizophila</name>
    <dbReference type="NCBI Taxonomy" id="2866212"/>
    <lineage>
        <taxon>Bacteria</taxon>
        <taxon>Pseudomonadati</taxon>
        <taxon>Bacteroidota</taxon>
        <taxon>Chitinophagia</taxon>
        <taxon>Chitinophagales</taxon>
        <taxon>Chitinophagaceae</taxon>
        <taxon>Chitinophaga</taxon>
    </lineage>
</organism>
<keyword evidence="5" id="KW-1185">Reference proteome</keyword>
<feature type="domain" description="Protein FecR C-terminal" evidence="3">
    <location>
        <begin position="254"/>
        <end position="321"/>
    </location>
</feature>
<dbReference type="Gene3D" id="2.60.120.1440">
    <property type="match status" value="1"/>
</dbReference>
<dbReference type="Pfam" id="PF04773">
    <property type="entry name" value="FecR"/>
    <property type="match status" value="1"/>
</dbReference>
<evidence type="ECO:0000256" key="1">
    <source>
        <dbReference type="SAM" id="Phobius"/>
    </source>
</evidence>
<keyword evidence="1" id="KW-0472">Membrane</keyword>
<reference evidence="4 5" key="1">
    <citation type="submission" date="2021-08" db="EMBL/GenBank/DDBJ databases">
        <title>The genome sequence of Chitinophaga sp. B61.</title>
        <authorList>
            <person name="Zhang X."/>
        </authorList>
    </citation>
    <scope>NUCLEOTIDE SEQUENCE [LARGE SCALE GENOMIC DNA]</scope>
    <source>
        <strain evidence="4 5">B61</strain>
    </source>
</reference>
<dbReference type="RefSeq" id="WP_220249296.1">
    <property type="nucleotide sequence ID" value="NZ_JAICCF010000001.1"/>
</dbReference>
<keyword evidence="1" id="KW-0812">Transmembrane</keyword>
<dbReference type="EMBL" id="JAICCF010000001">
    <property type="protein sequence ID" value="MBW8684099.1"/>
    <property type="molecule type" value="Genomic_DNA"/>
</dbReference>
<comment type="caution">
    <text evidence="4">The sequence shown here is derived from an EMBL/GenBank/DDBJ whole genome shotgun (WGS) entry which is preliminary data.</text>
</comment>
<dbReference type="InterPro" id="IPR012373">
    <property type="entry name" value="Ferrdict_sens_TM"/>
</dbReference>
<evidence type="ECO:0000313" key="4">
    <source>
        <dbReference type="EMBL" id="MBW8684099.1"/>
    </source>
</evidence>
<dbReference type="InterPro" id="IPR032508">
    <property type="entry name" value="FecR_C"/>
</dbReference>
<dbReference type="Gene3D" id="3.55.50.30">
    <property type="match status" value="1"/>
</dbReference>
<accession>A0ABS7G8W5</accession>
<evidence type="ECO:0000313" key="5">
    <source>
        <dbReference type="Proteomes" id="UP000812961"/>
    </source>
</evidence>
<dbReference type="PANTHER" id="PTHR30273:SF2">
    <property type="entry name" value="PROTEIN FECR"/>
    <property type="match status" value="1"/>
</dbReference>
<dbReference type="PIRSF" id="PIRSF018266">
    <property type="entry name" value="FecR"/>
    <property type="match status" value="1"/>
</dbReference>
<evidence type="ECO:0000259" key="2">
    <source>
        <dbReference type="Pfam" id="PF04773"/>
    </source>
</evidence>
<dbReference type="Pfam" id="PF16344">
    <property type="entry name" value="FecR_C"/>
    <property type="match status" value="1"/>
</dbReference>
<protein>
    <submittedName>
        <fullName evidence="4">FecR domain-containing protein</fullName>
    </submittedName>
</protein>
<dbReference type="Proteomes" id="UP000812961">
    <property type="component" value="Unassembled WGS sequence"/>
</dbReference>
<keyword evidence="1" id="KW-1133">Transmembrane helix</keyword>
<sequence length="327" mass="36299">MNKGRLSTAQLKVVLNKYMQGTATPEEIRAIGEWYDSFGQDEKVLLPEEREVLRTQVVTDIVDKLQVAALPKKRRTYRWRHIAAVLAGVIAAGTWLLWKNPGKQQQIQPDQVVATAAGDRKTIRLSDGTAIHLNAGSRVSISGDYGEERRLVKLSGEAFFEIAPDAAHPFQIQSDSIITTVLGTSFNIRAYPGQEEWQIAVASGKVKVMDAASQQILADTLTANRALSCNRLTNKVTVSDINTNMTGAWRNNIFYFNNSSISEIAAELERQYNIKVSVHGSGQEQGHYQISFSREPVDKVLKVLAGLTGITYKIQPDSIIIYTQKTH</sequence>
<name>A0ABS7G8W5_9BACT</name>